<evidence type="ECO:0000313" key="1">
    <source>
        <dbReference type="EMBL" id="KAH7907246.1"/>
    </source>
</evidence>
<comment type="caution">
    <text evidence="1">The sequence shown here is derived from an EMBL/GenBank/DDBJ whole genome shotgun (WGS) entry which is preliminary data.</text>
</comment>
<organism evidence="1 2">
    <name type="scientific">Hygrophoropsis aurantiaca</name>
    <dbReference type="NCBI Taxonomy" id="72124"/>
    <lineage>
        <taxon>Eukaryota</taxon>
        <taxon>Fungi</taxon>
        <taxon>Dikarya</taxon>
        <taxon>Basidiomycota</taxon>
        <taxon>Agaricomycotina</taxon>
        <taxon>Agaricomycetes</taxon>
        <taxon>Agaricomycetidae</taxon>
        <taxon>Boletales</taxon>
        <taxon>Coniophorineae</taxon>
        <taxon>Hygrophoropsidaceae</taxon>
        <taxon>Hygrophoropsis</taxon>
    </lineage>
</organism>
<name>A0ACB8A1Y6_9AGAM</name>
<reference evidence="1" key="1">
    <citation type="journal article" date="2021" name="New Phytol.">
        <title>Evolutionary innovations through gain and loss of genes in the ectomycorrhizal Boletales.</title>
        <authorList>
            <person name="Wu G."/>
            <person name="Miyauchi S."/>
            <person name="Morin E."/>
            <person name="Kuo A."/>
            <person name="Drula E."/>
            <person name="Varga T."/>
            <person name="Kohler A."/>
            <person name="Feng B."/>
            <person name="Cao Y."/>
            <person name="Lipzen A."/>
            <person name="Daum C."/>
            <person name="Hundley H."/>
            <person name="Pangilinan J."/>
            <person name="Johnson J."/>
            <person name="Barry K."/>
            <person name="LaButti K."/>
            <person name="Ng V."/>
            <person name="Ahrendt S."/>
            <person name="Min B."/>
            <person name="Choi I.G."/>
            <person name="Park H."/>
            <person name="Plett J.M."/>
            <person name="Magnuson J."/>
            <person name="Spatafora J.W."/>
            <person name="Nagy L.G."/>
            <person name="Henrissat B."/>
            <person name="Grigoriev I.V."/>
            <person name="Yang Z.L."/>
            <person name="Xu J."/>
            <person name="Martin F.M."/>
        </authorList>
    </citation>
    <scope>NUCLEOTIDE SEQUENCE</scope>
    <source>
        <strain evidence="1">ATCC 28755</strain>
    </source>
</reference>
<protein>
    <submittedName>
        <fullName evidence="1">Uncharacterized protein</fullName>
    </submittedName>
</protein>
<keyword evidence="2" id="KW-1185">Reference proteome</keyword>
<feature type="non-terminal residue" evidence="1">
    <location>
        <position position="1"/>
    </location>
</feature>
<gene>
    <name evidence="1" type="ORF">BJ138DRAFT_1014861</name>
</gene>
<proteinExistence type="predicted"/>
<sequence>VPHRKPVAHTVPDEWDDEEDEEEEDNAKVWEEANHKAPMPELIISASSTGQSVISPPPAAFQPAMRILKRPSNSPSSSTSTINTPTSQTSLAEREAQYQEARERIFGLGSPEGESRGGDKAKEKRDKAEKIVSVVREPLGPSDNSGSSSTPEKNGLAKGFGARRKEKPRSSPPISQS</sequence>
<evidence type="ECO:0000313" key="2">
    <source>
        <dbReference type="Proteomes" id="UP000790377"/>
    </source>
</evidence>
<accession>A0ACB8A1Y6</accession>
<dbReference type="EMBL" id="MU267923">
    <property type="protein sequence ID" value="KAH7907246.1"/>
    <property type="molecule type" value="Genomic_DNA"/>
</dbReference>
<dbReference type="Proteomes" id="UP000790377">
    <property type="component" value="Unassembled WGS sequence"/>
</dbReference>